<evidence type="ECO:0000259" key="6">
    <source>
        <dbReference type="PROSITE" id="PS51352"/>
    </source>
</evidence>
<dbReference type="PANTHER" id="PTHR42852:SF6">
    <property type="entry name" value="THIOL:DISULFIDE INTERCHANGE PROTEIN DSBE"/>
    <property type="match status" value="1"/>
</dbReference>
<keyword evidence="4" id="KW-0676">Redox-active center</keyword>
<feature type="chain" id="PRO_5020744698" evidence="5">
    <location>
        <begin position="19"/>
        <end position="377"/>
    </location>
</feature>
<dbReference type="InterPro" id="IPR013740">
    <property type="entry name" value="Redoxin"/>
</dbReference>
<feature type="signal peptide" evidence="5">
    <location>
        <begin position="1"/>
        <end position="18"/>
    </location>
</feature>
<dbReference type="InterPro" id="IPR025380">
    <property type="entry name" value="DUF4369"/>
</dbReference>
<dbReference type="PROSITE" id="PS00194">
    <property type="entry name" value="THIOREDOXIN_1"/>
    <property type="match status" value="1"/>
</dbReference>
<protein>
    <submittedName>
        <fullName evidence="7">AhpC/TSA family protein</fullName>
    </submittedName>
</protein>
<organism evidence="7 8">
    <name type="scientific">Pedobacter frigiditerrae</name>
    <dbReference type="NCBI Taxonomy" id="2530452"/>
    <lineage>
        <taxon>Bacteria</taxon>
        <taxon>Pseudomonadati</taxon>
        <taxon>Bacteroidota</taxon>
        <taxon>Sphingobacteriia</taxon>
        <taxon>Sphingobacteriales</taxon>
        <taxon>Sphingobacteriaceae</taxon>
        <taxon>Pedobacter</taxon>
    </lineage>
</organism>
<dbReference type="InterPro" id="IPR050553">
    <property type="entry name" value="Thioredoxin_ResA/DsbE_sf"/>
</dbReference>
<dbReference type="InterPro" id="IPR013766">
    <property type="entry name" value="Thioredoxin_domain"/>
</dbReference>
<dbReference type="Gene3D" id="3.40.30.10">
    <property type="entry name" value="Glutaredoxin"/>
    <property type="match status" value="1"/>
</dbReference>
<keyword evidence="8" id="KW-1185">Reference proteome</keyword>
<evidence type="ECO:0000313" key="7">
    <source>
        <dbReference type="EMBL" id="TCC87271.1"/>
    </source>
</evidence>
<evidence type="ECO:0000256" key="2">
    <source>
        <dbReference type="ARBA" id="ARBA00022748"/>
    </source>
</evidence>
<dbReference type="Pfam" id="PF14289">
    <property type="entry name" value="DUF4369"/>
    <property type="match status" value="1"/>
</dbReference>
<keyword evidence="2" id="KW-0201">Cytochrome c-type biogenesis</keyword>
<dbReference type="InterPro" id="IPR036249">
    <property type="entry name" value="Thioredoxin-like_sf"/>
</dbReference>
<reference evidence="7 8" key="1">
    <citation type="submission" date="2019-02" db="EMBL/GenBank/DDBJ databases">
        <title>Pedobacter sp. RP-1-13 sp. nov., isolated from Arctic soil.</title>
        <authorList>
            <person name="Dahal R.H."/>
        </authorList>
    </citation>
    <scope>NUCLEOTIDE SEQUENCE [LARGE SCALE GENOMIC DNA]</scope>
    <source>
        <strain evidence="7 8">RP-1-13</strain>
    </source>
</reference>
<keyword evidence="3" id="KW-1015">Disulfide bond</keyword>
<comment type="caution">
    <text evidence="7">The sequence shown here is derived from an EMBL/GenBank/DDBJ whole genome shotgun (WGS) entry which is preliminary data.</text>
</comment>
<dbReference type="PANTHER" id="PTHR42852">
    <property type="entry name" value="THIOL:DISULFIDE INTERCHANGE PROTEIN DSBE"/>
    <property type="match status" value="1"/>
</dbReference>
<dbReference type="SUPFAM" id="SSF52833">
    <property type="entry name" value="Thioredoxin-like"/>
    <property type="match status" value="1"/>
</dbReference>
<comment type="subcellular location">
    <subcellularLocation>
        <location evidence="1">Cell envelope</location>
    </subcellularLocation>
</comment>
<dbReference type="OrthoDB" id="750178at2"/>
<proteinExistence type="predicted"/>
<accession>A0A4R0MKX4</accession>
<dbReference type="Proteomes" id="UP000292884">
    <property type="component" value="Unassembled WGS sequence"/>
</dbReference>
<name>A0A4R0MKX4_9SPHI</name>
<evidence type="ECO:0000256" key="1">
    <source>
        <dbReference type="ARBA" id="ARBA00004196"/>
    </source>
</evidence>
<gene>
    <name evidence="7" type="ORF">EZ428_21440</name>
</gene>
<feature type="domain" description="Thioredoxin" evidence="6">
    <location>
        <begin position="239"/>
        <end position="377"/>
    </location>
</feature>
<dbReference type="AlphaFoldDB" id="A0A4R0MKX4"/>
<dbReference type="GO" id="GO:0017004">
    <property type="term" value="P:cytochrome complex assembly"/>
    <property type="evidence" value="ECO:0007669"/>
    <property type="project" value="UniProtKB-KW"/>
</dbReference>
<dbReference type="PROSITE" id="PS51352">
    <property type="entry name" value="THIOREDOXIN_2"/>
    <property type="match status" value="1"/>
</dbReference>
<evidence type="ECO:0000256" key="5">
    <source>
        <dbReference type="SAM" id="SignalP"/>
    </source>
</evidence>
<evidence type="ECO:0000256" key="3">
    <source>
        <dbReference type="ARBA" id="ARBA00023157"/>
    </source>
</evidence>
<dbReference type="CDD" id="cd02966">
    <property type="entry name" value="TlpA_like_family"/>
    <property type="match status" value="1"/>
</dbReference>
<keyword evidence="5" id="KW-0732">Signal</keyword>
<dbReference type="Pfam" id="PF08534">
    <property type="entry name" value="Redoxin"/>
    <property type="match status" value="1"/>
</dbReference>
<sequence length="377" mass="41394">MKKTILWLALALPIFATAQTKNFSITGKIGTLNQPAMVYIDYMDAGVSRQDSIPVVNGNFTITGHVDGISNSRMAIGRAGKGKGYAIYVEKDVIYFYFSNDKIVMDSRDSLINASITGSKINDEYVAYNKIIGGTIMDLAKAANDEFNSLTADEKRDSVIMADVNARYLKSMEERNKKMIKFAKDFPNSYFAVVALSEGAGSKVNVAVVKPIYDALNPTLKATDTGKEIAQRIAAASSTKAGQDAPMFTQNDPSGKPISLADFKGKTVLVEFWASWCGPCRSENPNLVKQYNLYKDKGFTILSVSLDGEKDKWLDAIKQDGLTWLHVSDLKGWNNEVGRLYGVRAVPASFLVDATGKIIANDLRGESLNKKLEELMK</sequence>
<dbReference type="GO" id="GO:0016491">
    <property type="term" value="F:oxidoreductase activity"/>
    <property type="evidence" value="ECO:0007669"/>
    <property type="project" value="InterPro"/>
</dbReference>
<evidence type="ECO:0000256" key="4">
    <source>
        <dbReference type="ARBA" id="ARBA00023284"/>
    </source>
</evidence>
<dbReference type="EMBL" id="SJSK01000007">
    <property type="protein sequence ID" value="TCC87271.1"/>
    <property type="molecule type" value="Genomic_DNA"/>
</dbReference>
<dbReference type="InterPro" id="IPR017937">
    <property type="entry name" value="Thioredoxin_CS"/>
</dbReference>
<evidence type="ECO:0000313" key="8">
    <source>
        <dbReference type="Proteomes" id="UP000292884"/>
    </source>
</evidence>
<dbReference type="RefSeq" id="WP_131555381.1">
    <property type="nucleotide sequence ID" value="NZ_SJSK01000007.1"/>
</dbReference>
<dbReference type="GO" id="GO:0030313">
    <property type="term" value="C:cell envelope"/>
    <property type="evidence" value="ECO:0007669"/>
    <property type="project" value="UniProtKB-SubCell"/>
</dbReference>